<sequence length="89" mass="10512">HEIHSRKAKRVVIFTGNKEHTEDTNPPDQTDEVALICYSQQSDFMRGIIKGSIRAQRRKLVIWELFQANVHSPIFLDRIKKFLLFQFQT</sequence>
<evidence type="ECO:0000313" key="9">
    <source>
        <dbReference type="EMBL" id="CAA2955540.1"/>
    </source>
</evidence>
<reference evidence="9 10" key="1">
    <citation type="submission" date="2019-12" db="EMBL/GenBank/DDBJ databases">
        <authorList>
            <person name="Alioto T."/>
            <person name="Alioto T."/>
            <person name="Gomez Garrido J."/>
        </authorList>
    </citation>
    <scope>NUCLEOTIDE SEQUENCE [LARGE SCALE GENOMIC DNA]</scope>
</reference>
<protein>
    <recommendedName>
        <fullName evidence="4">Protein TIC 214</fullName>
    </recommendedName>
    <alternativeName>
        <fullName evidence="8">Translocon at the inner envelope membrane of chloroplasts 214</fullName>
    </alternativeName>
</protein>
<dbReference type="Gramene" id="OE9A121067T1">
    <property type="protein sequence ID" value="OE9A121067C1"/>
    <property type="gene ID" value="OE9A121067"/>
</dbReference>
<comment type="similarity">
    <text evidence="2">Belongs to the TIC214 family.</text>
</comment>
<dbReference type="EMBL" id="CACTIH010000154">
    <property type="protein sequence ID" value="CAA2955540.1"/>
    <property type="molecule type" value="Genomic_DNA"/>
</dbReference>
<dbReference type="GO" id="GO:0015031">
    <property type="term" value="P:protein transport"/>
    <property type="evidence" value="ECO:0007669"/>
    <property type="project" value="UniProtKB-KW"/>
</dbReference>
<keyword evidence="7" id="KW-0472">Membrane</keyword>
<organism evidence="9 10">
    <name type="scientific">Olea europaea subsp. europaea</name>
    <dbReference type="NCBI Taxonomy" id="158383"/>
    <lineage>
        <taxon>Eukaryota</taxon>
        <taxon>Viridiplantae</taxon>
        <taxon>Streptophyta</taxon>
        <taxon>Embryophyta</taxon>
        <taxon>Tracheophyta</taxon>
        <taxon>Spermatophyta</taxon>
        <taxon>Magnoliopsida</taxon>
        <taxon>eudicotyledons</taxon>
        <taxon>Gunneridae</taxon>
        <taxon>Pentapetalae</taxon>
        <taxon>asterids</taxon>
        <taxon>lamiids</taxon>
        <taxon>Lamiales</taxon>
        <taxon>Oleaceae</taxon>
        <taxon>Oleeae</taxon>
        <taxon>Olea</taxon>
    </lineage>
</organism>
<dbReference type="Pfam" id="PF05758">
    <property type="entry name" value="Ycf1"/>
    <property type="match status" value="1"/>
</dbReference>
<dbReference type="GO" id="GO:0042170">
    <property type="term" value="C:plastid membrane"/>
    <property type="evidence" value="ECO:0007669"/>
    <property type="project" value="UniProtKB-SubCell"/>
</dbReference>
<keyword evidence="6" id="KW-0653">Protein transport</keyword>
<evidence type="ECO:0000256" key="7">
    <source>
        <dbReference type="ARBA" id="ARBA00022989"/>
    </source>
</evidence>
<dbReference type="InterPro" id="IPR008896">
    <property type="entry name" value="TIC214"/>
</dbReference>
<evidence type="ECO:0000256" key="6">
    <source>
        <dbReference type="ARBA" id="ARBA00022927"/>
    </source>
</evidence>
<accession>A0A8S0PMM7</accession>
<comment type="subunit">
    <text evidence="3">Part of the Tic complex.</text>
</comment>
<comment type="subcellular location">
    <subcellularLocation>
        <location evidence="1">Plastid membrane</location>
        <topology evidence="1">Multi-pass membrane protein</topology>
    </subcellularLocation>
</comment>
<evidence type="ECO:0000313" key="10">
    <source>
        <dbReference type="Proteomes" id="UP000594638"/>
    </source>
</evidence>
<evidence type="ECO:0000256" key="5">
    <source>
        <dbReference type="ARBA" id="ARBA00022692"/>
    </source>
</evidence>
<feature type="non-terminal residue" evidence="9">
    <location>
        <position position="1"/>
    </location>
</feature>
<evidence type="ECO:0000256" key="8">
    <source>
        <dbReference type="ARBA" id="ARBA00029978"/>
    </source>
</evidence>
<dbReference type="AlphaFoldDB" id="A0A8S0PMM7"/>
<comment type="caution">
    <text evidence="9">The sequence shown here is derived from an EMBL/GenBank/DDBJ whole genome shotgun (WGS) entry which is preliminary data.</text>
</comment>
<dbReference type="OrthoDB" id="1933081at2759"/>
<keyword evidence="7" id="KW-1133">Transmembrane helix</keyword>
<gene>
    <name evidence="9" type="ORF">OLEA9_A121067</name>
</gene>
<proteinExistence type="inferred from homology"/>
<evidence type="ECO:0000256" key="3">
    <source>
        <dbReference type="ARBA" id="ARBA00011510"/>
    </source>
</evidence>
<evidence type="ECO:0000256" key="1">
    <source>
        <dbReference type="ARBA" id="ARBA00004446"/>
    </source>
</evidence>
<evidence type="ECO:0000256" key="2">
    <source>
        <dbReference type="ARBA" id="ARBA00009956"/>
    </source>
</evidence>
<evidence type="ECO:0000256" key="4">
    <source>
        <dbReference type="ARBA" id="ARBA00016640"/>
    </source>
</evidence>
<feature type="non-terminal residue" evidence="9">
    <location>
        <position position="89"/>
    </location>
</feature>
<keyword evidence="5" id="KW-0812">Transmembrane</keyword>
<keyword evidence="10" id="KW-1185">Reference proteome</keyword>
<name>A0A8S0PMM7_OLEEU</name>
<keyword evidence="6" id="KW-0813">Transport</keyword>
<dbReference type="Proteomes" id="UP000594638">
    <property type="component" value="Unassembled WGS sequence"/>
</dbReference>